<sequence>MRSTRKGKKVQAYNTRRNKTNGGNVSNYEENIDKILPCLKERIKIQRIFKEQFAKKGTAICVASTSNTVHVSAEHRRENSTISSAVFDNDINHVVTEKSDIIDTTDSPESCVNTEEDQRTSFNVPESDDDADFCDSSDNLYVPETTDESDNDSDICDVTSATSNSKQNHQVSFEIHDEATENKQTECLSTEEKEGDKKKRIRQRDYCFYCESLILNFARHVIRNHSNEPEVQKVLSMPKNTKSRKQMLTLLRKKGNYITNTQNSTLKPMKKNKYNRSDDYLPCTKCLGFYSRKQLWKHKKLCDSNNLTSNVQVDAQNFLVRNIKVNQKLKDDVFPRMRPDKISMFAKKDSLICAFGLQYLRTHREKHFITVTSRKMRELGKLLIEIKKIKPNISSLLDALKPENYGTLVLATKNAASFNNLKDRYDSPTYAMNIATSLKQCCNIALLESYKAEAGINRTEIQIDLKTLTSIIQSNWKFDVSSQAADDLNIKRYNKTTIVPLASDLKCLKDYLNKTAAHAVVKLSESNNSLNCNAFNALIECVFCRLLLLNRRRPGELQRLQLSFYENYDKKDNENNKYEEFDKALSATEKILVNSLKRIVIRGKRGRGVPVLFSKDVQKDIDILISLRHKYVNTDNDFLFSKAGGSVICGYRTIEKYAKACGAKNPKALTSTRLRKHLATLTQLFNMSENDMEQLASFMGHTMSIHKQNYRLPDDVFQTAKISKLLLLMETGNADMYKGHTLDEININLEEEIIGDDIQNEEILDYEMLEPTPPVNKTSLNSIDSSKQSIPFCSNNESVEQKVIKKKRVLVPWTPQQKRVVLNFFSKHIKSRKPPKRDECENLRSQYPELLNNKDWLKIKVFIQNTYTKQ</sequence>
<keyword evidence="1" id="KW-0233">DNA recombination</keyword>
<dbReference type="GO" id="GO:0006310">
    <property type="term" value="P:DNA recombination"/>
    <property type="evidence" value="ECO:0007669"/>
    <property type="project" value="UniProtKB-KW"/>
</dbReference>
<dbReference type="PANTHER" id="PTHR33480">
    <property type="entry name" value="SET DOMAIN-CONTAINING PROTEIN-RELATED"/>
    <property type="match status" value="1"/>
</dbReference>
<keyword evidence="4" id="KW-1185">Reference proteome</keyword>
<dbReference type="Gene3D" id="1.10.443.10">
    <property type="entry name" value="Intergrase catalytic core"/>
    <property type="match status" value="1"/>
</dbReference>
<dbReference type="AlphaFoldDB" id="A0A8R2M9U5"/>
<protein>
    <submittedName>
        <fullName evidence="3">Uncharacterized protein</fullName>
    </submittedName>
</protein>
<evidence type="ECO:0000256" key="1">
    <source>
        <dbReference type="ARBA" id="ARBA00023172"/>
    </source>
</evidence>
<dbReference type="GeneID" id="119628419"/>
<proteinExistence type="predicted"/>
<accession>A0A8R2M9U5</accession>
<dbReference type="SUPFAM" id="SSF56349">
    <property type="entry name" value="DNA breaking-rejoining enzymes"/>
    <property type="match status" value="1"/>
</dbReference>
<feature type="compositionally biased region" description="Polar residues" evidence="2">
    <location>
        <begin position="102"/>
        <end position="113"/>
    </location>
</feature>
<evidence type="ECO:0000256" key="2">
    <source>
        <dbReference type="SAM" id="MobiDB-lite"/>
    </source>
</evidence>
<dbReference type="EnsemblMetazoa" id="XM_038021224.1">
    <property type="protein sequence ID" value="XP_037877152.1"/>
    <property type="gene ID" value="LOC119628419"/>
</dbReference>
<dbReference type="InterPro" id="IPR011010">
    <property type="entry name" value="DNA_brk_join_enz"/>
</dbReference>
<dbReference type="GO" id="GO:0003677">
    <property type="term" value="F:DNA binding"/>
    <property type="evidence" value="ECO:0007669"/>
    <property type="project" value="InterPro"/>
</dbReference>
<reference evidence="4" key="1">
    <citation type="journal article" date="2008" name="Insect Biochem. Mol. Biol.">
        <title>The genome of a lepidopteran model insect, the silkworm Bombyx mori.</title>
        <authorList>
            <consortium name="International Silkworm Genome Consortium"/>
        </authorList>
    </citation>
    <scope>NUCLEOTIDE SEQUENCE [LARGE SCALE GENOMIC DNA]</scope>
    <source>
        <strain evidence="4">p50T</strain>
    </source>
</reference>
<dbReference type="KEGG" id="bmor:119628419"/>
<organism evidence="3 4">
    <name type="scientific">Bombyx mori</name>
    <name type="common">Silk moth</name>
    <dbReference type="NCBI Taxonomy" id="7091"/>
    <lineage>
        <taxon>Eukaryota</taxon>
        <taxon>Metazoa</taxon>
        <taxon>Ecdysozoa</taxon>
        <taxon>Arthropoda</taxon>
        <taxon>Hexapoda</taxon>
        <taxon>Insecta</taxon>
        <taxon>Pterygota</taxon>
        <taxon>Neoptera</taxon>
        <taxon>Endopterygota</taxon>
        <taxon>Lepidoptera</taxon>
        <taxon>Glossata</taxon>
        <taxon>Ditrysia</taxon>
        <taxon>Bombycoidea</taxon>
        <taxon>Bombycidae</taxon>
        <taxon>Bombycinae</taxon>
        <taxon>Bombyx</taxon>
    </lineage>
</organism>
<dbReference type="GO" id="GO:0015074">
    <property type="term" value="P:DNA integration"/>
    <property type="evidence" value="ECO:0007669"/>
    <property type="project" value="InterPro"/>
</dbReference>
<feature type="compositionally biased region" description="Polar residues" evidence="2">
    <location>
        <begin position="12"/>
        <end position="25"/>
    </location>
</feature>
<evidence type="ECO:0000313" key="3">
    <source>
        <dbReference type="EnsemblMetazoa" id="XP_037877152.1"/>
    </source>
</evidence>
<reference evidence="3" key="2">
    <citation type="submission" date="2022-06" db="UniProtKB">
        <authorList>
            <consortium name="EnsemblMetazoa"/>
        </authorList>
    </citation>
    <scope>IDENTIFICATION</scope>
    <source>
        <strain evidence="3">p50T (Dazao)</strain>
    </source>
</reference>
<dbReference type="RefSeq" id="XP_037877152.1">
    <property type="nucleotide sequence ID" value="XM_038021224.2"/>
</dbReference>
<dbReference type="Proteomes" id="UP000005204">
    <property type="component" value="Unassembled WGS sequence"/>
</dbReference>
<dbReference type="InterPro" id="IPR013762">
    <property type="entry name" value="Integrase-like_cat_sf"/>
</dbReference>
<name>A0A8R2M9U5_BOMMO</name>
<feature type="region of interest" description="Disordered" evidence="2">
    <location>
        <begin position="1"/>
        <end position="25"/>
    </location>
</feature>
<feature type="region of interest" description="Disordered" evidence="2">
    <location>
        <begin position="102"/>
        <end position="128"/>
    </location>
</feature>
<evidence type="ECO:0000313" key="4">
    <source>
        <dbReference type="Proteomes" id="UP000005204"/>
    </source>
</evidence>
<dbReference type="PANTHER" id="PTHR33480:SF1">
    <property type="entry name" value="TYR RECOMBINASE DOMAIN-CONTAINING PROTEIN"/>
    <property type="match status" value="1"/>
</dbReference>